<proteinExistence type="predicted"/>
<dbReference type="HOGENOM" id="CLU_650716_0_0_1"/>
<dbReference type="InParanoid" id="G4TKE0"/>
<evidence type="ECO:0000313" key="1">
    <source>
        <dbReference type="EMBL" id="CCA71783.1"/>
    </source>
</evidence>
<gene>
    <name evidence="1" type="ORF">PIIN_05718</name>
</gene>
<comment type="caution">
    <text evidence="1">The sequence shown here is derived from an EMBL/GenBank/DDBJ whole genome shotgun (WGS) entry which is preliminary data.</text>
</comment>
<accession>G4TKE0</accession>
<name>G4TKE0_SERID</name>
<dbReference type="AlphaFoldDB" id="G4TKE0"/>
<dbReference type="EMBL" id="CAFZ01000134">
    <property type="protein sequence ID" value="CCA71783.1"/>
    <property type="molecule type" value="Genomic_DNA"/>
</dbReference>
<protein>
    <submittedName>
        <fullName evidence="1">Uncharacterized protein</fullName>
    </submittedName>
</protein>
<sequence length="422" mass="46185">MDSHRDTLSARLQIPRLARSLSFTAPPWKRRTQAEEPTAKYDAKHSGSAISQLVSSTIAFLVLTPPDTTPPAENEDQGFESLCRVNPRKALATRSLNLLRPKSVPNLRHAQKEQRPRKTLHVSTDNLKSLSGPLTHNASPILIVAPENMPLGHKVINLVGSREVGQNIDGTPVAPSPTLVGASLQTGHKQLSLHYASLYLSIQGAEPISHRTLPVHESPQISASIMPNLSPLRILQLIPDATSDALNDGSIITQFFTPATSPLAYESTQPSVAVSTPSPSFFSHPSTRNSVDQVLATDAETSVESTSVKEEVRARNDHDAEISREMPSASESDLIRDITADLDVFLMASPMGSRIQQTESIEFKGRRWDYLDKPTFGPALQEQPMFALSRCRALPSSSSILRPLTQADFDASFVEVFQVKRK</sequence>
<dbReference type="Proteomes" id="UP000007148">
    <property type="component" value="Unassembled WGS sequence"/>
</dbReference>
<keyword evidence="2" id="KW-1185">Reference proteome</keyword>
<organism evidence="1 2">
    <name type="scientific">Serendipita indica (strain DSM 11827)</name>
    <name type="common">Root endophyte fungus</name>
    <name type="synonym">Piriformospora indica</name>
    <dbReference type="NCBI Taxonomy" id="1109443"/>
    <lineage>
        <taxon>Eukaryota</taxon>
        <taxon>Fungi</taxon>
        <taxon>Dikarya</taxon>
        <taxon>Basidiomycota</taxon>
        <taxon>Agaricomycotina</taxon>
        <taxon>Agaricomycetes</taxon>
        <taxon>Sebacinales</taxon>
        <taxon>Serendipitaceae</taxon>
        <taxon>Serendipita</taxon>
    </lineage>
</organism>
<reference evidence="1 2" key="1">
    <citation type="journal article" date="2011" name="PLoS Pathog.">
        <title>Endophytic Life Strategies Decoded by Genome and Transcriptome Analyses of the Mutualistic Root Symbiont Piriformospora indica.</title>
        <authorList>
            <person name="Zuccaro A."/>
            <person name="Lahrmann U."/>
            <person name="Guldener U."/>
            <person name="Langen G."/>
            <person name="Pfiffi S."/>
            <person name="Biedenkopf D."/>
            <person name="Wong P."/>
            <person name="Samans B."/>
            <person name="Grimm C."/>
            <person name="Basiewicz M."/>
            <person name="Murat C."/>
            <person name="Martin F."/>
            <person name="Kogel K.H."/>
        </authorList>
    </citation>
    <scope>NUCLEOTIDE SEQUENCE [LARGE SCALE GENOMIC DNA]</scope>
    <source>
        <strain evidence="1 2">DSM 11827</strain>
    </source>
</reference>
<evidence type="ECO:0000313" key="2">
    <source>
        <dbReference type="Proteomes" id="UP000007148"/>
    </source>
</evidence>